<name>A0AAE0DMG6_9LECA</name>
<keyword evidence="2" id="KW-1185">Reference proteome</keyword>
<evidence type="ECO:0000313" key="2">
    <source>
        <dbReference type="Proteomes" id="UP001276659"/>
    </source>
</evidence>
<dbReference type="EMBL" id="JASNWA010000007">
    <property type="protein sequence ID" value="KAK3172348.1"/>
    <property type="molecule type" value="Genomic_DNA"/>
</dbReference>
<dbReference type="AlphaFoldDB" id="A0AAE0DMG6"/>
<sequence length="162" mass="17840">MLRFLGVIDSLLSIQRLRDDIPGSIKSMGQTDPAIIKLIQNIHRQSLVDEKPAIIDRTKGPIFEVKPKSITALPLYSKFGYRSLYIPPVTVWGAEAPHPTRNLKKSSAGQFGASTQAIVKSVKRAKDEMKQALLPYDSLRGPKTRGPNTYPIRKTATGIAAC</sequence>
<protein>
    <submittedName>
        <fullName evidence="1">Uncharacterized protein</fullName>
    </submittedName>
</protein>
<dbReference type="Proteomes" id="UP001276659">
    <property type="component" value="Unassembled WGS sequence"/>
</dbReference>
<reference evidence="1" key="1">
    <citation type="submission" date="2022-11" db="EMBL/GenBank/DDBJ databases">
        <title>Chromosomal genome sequence assembly and mating type (MAT) locus characterization of the leprose asexual lichenized fungus Lepraria neglecta (Nyl.) Erichsen.</title>
        <authorList>
            <person name="Allen J.L."/>
            <person name="Pfeffer B."/>
        </authorList>
    </citation>
    <scope>NUCLEOTIDE SEQUENCE</scope>
    <source>
        <strain evidence="1">Allen 5258</strain>
    </source>
</reference>
<accession>A0AAE0DMG6</accession>
<proteinExistence type="predicted"/>
<organism evidence="1 2">
    <name type="scientific">Lepraria neglecta</name>
    <dbReference type="NCBI Taxonomy" id="209136"/>
    <lineage>
        <taxon>Eukaryota</taxon>
        <taxon>Fungi</taxon>
        <taxon>Dikarya</taxon>
        <taxon>Ascomycota</taxon>
        <taxon>Pezizomycotina</taxon>
        <taxon>Lecanoromycetes</taxon>
        <taxon>OSLEUM clade</taxon>
        <taxon>Lecanoromycetidae</taxon>
        <taxon>Lecanorales</taxon>
        <taxon>Lecanorineae</taxon>
        <taxon>Stereocaulaceae</taxon>
        <taxon>Lepraria</taxon>
    </lineage>
</organism>
<comment type="caution">
    <text evidence="1">The sequence shown here is derived from an EMBL/GenBank/DDBJ whole genome shotgun (WGS) entry which is preliminary data.</text>
</comment>
<gene>
    <name evidence="1" type="ORF">OEA41_005669</name>
</gene>
<evidence type="ECO:0000313" key="1">
    <source>
        <dbReference type="EMBL" id="KAK3172348.1"/>
    </source>
</evidence>